<dbReference type="Proteomes" id="UP000029452">
    <property type="component" value="Unassembled WGS sequence"/>
</dbReference>
<protein>
    <submittedName>
        <fullName evidence="2">Uncharacterized protein</fullName>
    </submittedName>
</protein>
<sequence>MKKGCPDRKKGKRPHTATKSHTTEKKAGKNTLKEGRSFQRTIPKFLQVWG</sequence>
<name>A0A094WAA2_9BACT</name>
<evidence type="ECO:0000313" key="2">
    <source>
        <dbReference type="EMBL" id="KGA92552.1"/>
    </source>
</evidence>
<feature type="region of interest" description="Disordered" evidence="1">
    <location>
        <begin position="1"/>
        <end position="50"/>
    </location>
</feature>
<dbReference type="AlphaFoldDB" id="A0A094WAA2"/>
<feature type="compositionally biased region" description="Basic and acidic residues" evidence="1">
    <location>
        <begin position="21"/>
        <end position="37"/>
    </location>
</feature>
<comment type="caution">
    <text evidence="2">The sequence shown here is derived from an EMBL/GenBank/DDBJ whole genome shotgun (WGS) entry which is preliminary data.</text>
</comment>
<feature type="compositionally biased region" description="Basic residues" evidence="1">
    <location>
        <begin position="9"/>
        <end position="18"/>
    </location>
</feature>
<evidence type="ECO:0000313" key="3">
    <source>
        <dbReference type="Proteomes" id="UP000029452"/>
    </source>
</evidence>
<dbReference type="EMBL" id="JPGK01000015">
    <property type="protein sequence ID" value="KGA92552.1"/>
    <property type="molecule type" value="Genomic_DNA"/>
</dbReference>
<proteinExistence type="predicted"/>
<dbReference type="PATRIC" id="fig|178606.4.peg.2682"/>
<organism evidence="2 3">
    <name type="scientific">Leptospirillum ferriphilum</name>
    <dbReference type="NCBI Taxonomy" id="178606"/>
    <lineage>
        <taxon>Bacteria</taxon>
        <taxon>Pseudomonadati</taxon>
        <taxon>Nitrospirota</taxon>
        <taxon>Nitrospiria</taxon>
        <taxon>Nitrospirales</taxon>
        <taxon>Nitrospiraceae</taxon>
        <taxon>Leptospirillum</taxon>
    </lineage>
</organism>
<reference evidence="2 3" key="1">
    <citation type="submission" date="2014-06" db="EMBL/GenBank/DDBJ databases">
        <title>Draft genome sequence of iron oxidizing acidophile Leptospirillum ferriphilum DSM14647.</title>
        <authorList>
            <person name="Cardenas J.P."/>
            <person name="Lazcano M."/>
            <person name="Ossandon F.J."/>
            <person name="Corbett M."/>
            <person name="Holmes D.S."/>
            <person name="Watkin E."/>
        </authorList>
    </citation>
    <scope>NUCLEOTIDE SEQUENCE [LARGE SCALE GENOMIC DNA]</scope>
    <source>
        <strain evidence="2 3">DSM 14647</strain>
    </source>
</reference>
<accession>A0A094WAA2</accession>
<gene>
    <name evidence="2" type="ORF">LptCag_0004</name>
</gene>
<evidence type="ECO:0000256" key="1">
    <source>
        <dbReference type="SAM" id="MobiDB-lite"/>
    </source>
</evidence>